<keyword evidence="5" id="KW-1185">Reference proteome</keyword>
<comment type="caution">
    <text evidence="3">The sequence shown here is derived from an EMBL/GenBank/DDBJ whole genome shotgun (WGS) entry which is preliminary data.</text>
</comment>
<accession>A0A815Y3K5</accession>
<proteinExistence type="predicted"/>
<sequence>MSNTYKQSPYDPEIIQAFLELYPAGLATSYTSESLPLMREKSSLMNATDDQLSQEGKIDIEERKVPGPEGAAEISLLICRPSASLPSISNPMLPCIYYAHGGGMILGSNRFGLQFLLDWIVEMKIVVVSVEYRLAPEHPHPAPSEDCYAGLLWTVAHAEELGIDLSQVSVAGTSAGGGLAAAMALMARDRGGPKLQGQLLVCPMLDDRDQTFSTFQYEKMGRWDRQANLFGWKALLGDTRGTQDVSSYAAPSRAKDLSNLPPAFIDVSSTEIFRDEDIDYAQRIWQAGGVAELHVWPGGLHGFTRLGEKTALSKNALQASTNWYRRLLASHGK</sequence>
<dbReference type="Proteomes" id="UP000663829">
    <property type="component" value="Unassembled WGS sequence"/>
</dbReference>
<dbReference type="OrthoDB" id="408631at2759"/>
<evidence type="ECO:0000313" key="5">
    <source>
        <dbReference type="Proteomes" id="UP000663829"/>
    </source>
</evidence>
<dbReference type="SUPFAM" id="SSF53474">
    <property type="entry name" value="alpha/beta-Hydrolases"/>
    <property type="match status" value="1"/>
</dbReference>
<evidence type="ECO:0000313" key="3">
    <source>
        <dbReference type="EMBL" id="CAF1565634.1"/>
    </source>
</evidence>
<dbReference type="InterPro" id="IPR029058">
    <property type="entry name" value="AB_hydrolase_fold"/>
</dbReference>
<name>A0A815Y3K5_9BILA</name>
<dbReference type="EMBL" id="CAJNOQ010028988">
    <property type="protein sequence ID" value="CAF1565634.1"/>
    <property type="molecule type" value="Genomic_DNA"/>
</dbReference>
<gene>
    <name evidence="3" type="ORF">GPM918_LOCUS40059</name>
    <name evidence="4" type="ORF">SRO942_LOCUS40980</name>
</gene>
<evidence type="ECO:0000256" key="1">
    <source>
        <dbReference type="ARBA" id="ARBA00022801"/>
    </source>
</evidence>
<feature type="domain" description="Alpha/beta hydrolase fold-3" evidence="2">
    <location>
        <begin position="97"/>
        <end position="304"/>
    </location>
</feature>
<evidence type="ECO:0000259" key="2">
    <source>
        <dbReference type="Pfam" id="PF07859"/>
    </source>
</evidence>
<dbReference type="AlphaFoldDB" id="A0A815Y3K5"/>
<dbReference type="Gene3D" id="3.40.50.1820">
    <property type="entry name" value="alpha/beta hydrolase"/>
    <property type="match status" value="1"/>
</dbReference>
<reference evidence="3" key="1">
    <citation type="submission" date="2021-02" db="EMBL/GenBank/DDBJ databases">
        <authorList>
            <person name="Nowell W R."/>
        </authorList>
    </citation>
    <scope>NUCLEOTIDE SEQUENCE</scope>
</reference>
<dbReference type="Pfam" id="PF07859">
    <property type="entry name" value="Abhydrolase_3"/>
    <property type="match status" value="1"/>
</dbReference>
<evidence type="ECO:0000313" key="4">
    <source>
        <dbReference type="EMBL" id="CAF4427844.1"/>
    </source>
</evidence>
<organism evidence="3 5">
    <name type="scientific">Didymodactylos carnosus</name>
    <dbReference type="NCBI Taxonomy" id="1234261"/>
    <lineage>
        <taxon>Eukaryota</taxon>
        <taxon>Metazoa</taxon>
        <taxon>Spiralia</taxon>
        <taxon>Gnathifera</taxon>
        <taxon>Rotifera</taxon>
        <taxon>Eurotatoria</taxon>
        <taxon>Bdelloidea</taxon>
        <taxon>Philodinida</taxon>
        <taxon>Philodinidae</taxon>
        <taxon>Didymodactylos</taxon>
    </lineage>
</organism>
<dbReference type="PANTHER" id="PTHR48081:SF8">
    <property type="entry name" value="ALPHA_BETA HYDROLASE FOLD-3 DOMAIN-CONTAINING PROTEIN-RELATED"/>
    <property type="match status" value="1"/>
</dbReference>
<dbReference type="InterPro" id="IPR013094">
    <property type="entry name" value="AB_hydrolase_3"/>
</dbReference>
<dbReference type="PANTHER" id="PTHR48081">
    <property type="entry name" value="AB HYDROLASE SUPERFAMILY PROTEIN C4A8.06C"/>
    <property type="match status" value="1"/>
</dbReference>
<dbReference type="InterPro" id="IPR050300">
    <property type="entry name" value="GDXG_lipolytic_enzyme"/>
</dbReference>
<keyword evidence="1" id="KW-0378">Hydrolase</keyword>
<protein>
    <recommendedName>
        <fullName evidence="2">Alpha/beta hydrolase fold-3 domain-containing protein</fullName>
    </recommendedName>
</protein>
<dbReference type="Proteomes" id="UP000681722">
    <property type="component" value="Unassembled WGS sequence"/>
</dbReference>
<dbReference type="GO" id="GO:0016787">
    <property type="term" value="F:hydrolase activity"/>
    <property type="evidence" value="ECO:0007669"/>
    <property type="project" value="UniProtKB-KW"/>
</dbReference>
<dbReference type="EMBL" id="CAJOBC010094776">
    <property type="protein sequence ID" value="CAF4427844.1"/>
    <property type="molecule type" value="Genomic_DNA"/>
</dbReference>